<organism evidence="12 13">
    <name type="scientific">Planoprotostelium fungivorum</name>
    <dbReference type="NCBI Taxonomy" id="1890364"/>
    <lineage>
        <taxon>Eukaryota</taxon>
        <taxon>Amoebozoa</taxon>
        <taxon>Evosea</taxon>
        <taxon>Variosea</taxon>
        <taxon>Cavosteliida</taxon>
        <taxon>Cavosteliaceae</taxon>
        <taxon>Planoprotostelium</taxon>
    </lineage>
</organism>
<dbReference type="GO" id="GO:0051213">
    <property type="term" value="F:dioxygenase activity"/>
    <property type="evidence" value="ECO:0007669"/>
    <property type="project" value="UniProtKB-KW"/>
</dbReference>
<keyword evidence="4" id="KW-0479">Metal-binding</keyword>
<dbReference type="GO" id="GO:0031418">
    <property type="term" value="F:L-ascorbic acid binding"/>
    <property type="evidence" value="ECO:0007669"/>
    <property type="project" value="InterPro"/>
</dbReference>
<evidence type="ECO:0000256" key="2">
    <source>
        <dbReference type="ARBA" id="ARBA00004141"/>
    </source>
</evidence>
<keyword evidence="9 10" id="KW-0472">Membrane</keyword>
<keyword evidence="8" id="KW-0408">Iron</keyword>
<keyword evidence="7" id="KW-0560">Oxidoreductase</keyword>
<sequence length="606" mass="69175">MIHEVSHAKTNDTLPPQCGFRVSMIISNKALFDTFRFDFAIATLIWEKLFTILLMYVLETFGYISYNKLKTDVVKIWLPCNVFFIFMLVSGIYAIKFLTIPMITIFKKLSTVMTTYSDGYITGRPVPPLVTISCLLIVRTCIADLSFNTSGYIIMLINCIFTSVYIISDRDPATRDYLDNWTMTYYNSVLSILFLIPLFFLFGEHETLTTELKMRSDDVSFWIFMVWMGVVGCGISACSLWAVKLVSPATYSVVGSLNKIPLAITGIIFFRVKMTSYSIVSLVLALSAGMLYTWAKLRAANVPKQDDKPMEKKTITTLLSSSVDYSVRLASKSQYISTLAKLGSANWLVPTQPDDTEQSFNLIRALRLHHRLSDSQNIDMSHKQYGHSTLTGLEWLNNDTFDPSRVVEEDLPLGVKVLHNVLTNQGWSEDPSDEYKKLGRRSFFASKALADTFWDRVKEYVPSTLDIVAVDKWQWKAEHLTERMRFVRYEVGQEFPTHTDGPEVHDNNHRTFYSVLFYINMEDAEIEGGELRFLKGDMQKSEKVVDIQPESGLVVIMPHRTIHQSLPVKKGVKYLIRQDVMYSRVEGSGQKVAEGEKSNPEWATMM</sequence>
<dbReference type="SUPFAM" id="SSF51197">
    <property type="entry name" value="Clavaminate synthase-like"/>
    <property type="match status" value="1"/>
</dbReference>
<feature type="transmembrane region" description="Helical" evidence="10">
    <location>
        <begin position="249"/>
        <end position="270"/>
    </location>
</feature>
<dbReference type="GO" id="GO:0016020">
    <property type="term" value="C:membrane"/>
    <property type="evidence" value="ECO:0007669"/>
    <property type="project" value="UniProtKB-SubCell"/>
</dbReference>
<dbReference type="Gene3D" id="2.60.120.620">
    <property type="entry name" value="q2cbj1_9rhob like domain"/>
    <property type="match status" value="1"/>
</dbReference>
<feature type="transmembrane region" description="Helical" evidence="10">
    <location>
        <begin position="126"/>
        <end position="142"/>
    </location>
</feature>
<dbReference type="PANTHER" id="PTHR11132">
    <property type="entry name" value="SOLUTE CARRIER FAMILY 35"/>
    <property type="match status" value="1"/>
</dbReference>
<dbReference type="PROSITE" id="PS51471">
    <property type="entry name" value="FE2OG_OXY"/>
    <property type="match status" value="1"/>
</dbReference>
<gene>
    <name evidence="12" type="ORF">PROFUN_11243</name>
</gene>
<dbReference type="InterPro" id="IPR037185">
    <property type="entry name" value="EmrE-like"/>
</dbReference>
<proteinExistence type="predicted"/>
<evidence type="ECO:0000256" key="9">
    <source>
        <dbReference type="ARBA" id="ARBA00023136"/>
    </source>
</evidence>
<dbReference type="EMBL" id="MDYQ01000137">
    <property type="protein sequence ID" value="PRP80828.1"/>
    <property type="molecule type" value="Genomic_DNA"/>
</dbReference>
<dbReference type="SUPFAM" id="SSF103481">
    <property type="entry name" value="Multidrug resistance efflux transporter EmrE"/>
    <property type="match status" value="1"/>
</dbReference>
<evidence type="ECO:0000259" key="11">
    <source>
        <dbReference type="PROSITE" id="PS51471"/>
    </source>
</evidence>
<feature type="transmembrane region" description="Helical" evidence="10">
    <location>
        <begin position="76"/>
        <end position="106"/>
    </location>
</feature>
<feature type="domain" description="Fe2OG dioxygenase" evidence="11">
    <location>
        <begin position="480"/>
        <end position="587"/>
    </location>
</feature>
<dbReference type="InterPro" id="IPR005123">
    <property type="entry name" value="Oxoglu/Fe-dep_dioxygenase_dom"/>
</dbReference>
<evidence type="ECO:0000256" key="8">
    <source>
        <dbReference type="ARBA" id="ARBA00023004"/>
    </source>
</evidence>
<dbReference type="GO" id="GO:0016705">
    <property type="term" value="F:oxidoreductase activity, acting on paired donors, with incorporation or reduction of molecular oxygen"/>
    <property type="evidence" value="ECO:0007669"/>
    <property type="project" value="InterPro"/>
</dbReference>
<dbReference type="InterPro" id="IPR006620">
    <property type="entry name" value="Pro_4_hyd_alph"/>
</dbReference>
<dbReference type="STRING" id="1890364.A0A2P6NA50"/>
<dbReference type="OrthoDB" id="69177at2759"/>
<dbReference type="Proteomes" id="UP000241769">
    <property type="component" value="Unassembled WGS sequence"/>
</dbReference>
<evidence type="ECO:0000313" key="13">
    <source>
        <dbReference type="Proteomes" id="UP000241769"/>
    </source>
</evidence>
<dbReference type="InParanoid" id="A0A2P6NA50"/>
<evidence type="ECO:0000256" key="1">
    <source>
        <dbReference type="ARBA" id="ARBA00001961"/>
    </source>
</evidence>
<feature type="transmembrane region" description="Helical" evidence="10">
    <location>
        <begin position="222"/>
        <end position="243"/>
    </location>
</feature>
<feature type="transmembrane region" description="Helical" evidence="10">
    <location>
        <begin position="149"/>
        <end position="168"/>
    </location>
</feature>
<dbReference type="GO" id="GO:0005506">
    <property type="term" value="F:iron ion binding"/>
    <property type="evidence" value="ECO:0007669"/>
    <property type="project" value="InterPro"/>
</dbReference>
<feature type="transmembrane region" description="Helical" evidence="10">
    <location>
        <begin position="183"/>
        <end position="202"/>
    </location>
</feature>
<comment type="cofactor">
    <cofactor evidence="1">
        <name>L-ascorbate</name>
        <dbReference type="ChEBI" id="CHEBI:38290"/>
    </cofactor>
</comment>
<feature type="transmembrane region" description="Helical" evidence="10">
    <location>
        <begin position="277"/>
        <end position="295"/>
    </location>
</feature>
<evidence type="ECO:0000256" key="4">
    <source>
        <dbReference type="ARBA" id="ARBA00022723"/>
    </source>
</evidence>
<evidence type="ECO:0000256" key="7">
    <source>
        <dbReference type="ARBA" id="ARBA00023002"/>
    </source>
</evidence>
<keyword evidence="5" id="KW-0223">Dioxygenase</keyword>
<protein>
    <submittedName>
        <fullName evidence="12">GDP-mannose transporter GONST2-like</fullName>
    </submittedName>
</protein>
<evidence type="ECO:0000256" key="3">
    <source>
        <dbReference type="ARBA" id="ARBA00022692"/>
    </source>
</evidence>
<name>A0A2P6NA50_9EUKA</name>
<evidence type="ECO:0000313" key="12">
    <source>
        <dbReference type="EMBL" id="PRP80828.1"/>
    </source>
</evidence>
<evidence type="ECO:0000256" key="10">
    <source>
        <dbReference type="SAM" id="Phobius"/>
    </source>
</evidence>
<dbReference type="AlphaFoldDB" id="A0A2P6NA50"/>
<evidence type="ECO:0000256" key="6">
    <source>
        <dbReference type="ARBA" id="ARBA00022989"/>
    </source>
</evidence>
<keyword evidence="3 10" id="KW-0812">Transmembrane</keyword>
<keyword evidence="6 10" id="KW-1133">Transmembrane helix</keyword>
<dbReference type="SMART" id="SM00702">
    <property type="entry name" value="P4Hc"/>
    <property type="match status" value="1"/>
</dbReference>
<keyword evidence="13" id="KW-1185">Reference proteome</keyword>
<accession>A0A2P6NA50</accession>
<dbReference type="InterPro" id="IPR050186">
    <property type="entry name" value="TPT_transporter"/>
</dbReference>
<evidence type="ECO:0000256" key="5">
    <source>
        <dbReference type="ARBA" id="ARBA00022964"/>
    </source>
</evidence>
<dbReference type="Pfam" id="PF13640">
    <property type="entry name" value="2OG-FeII_Oxy_3"/>
    <property type="match status" value="1"/>
</dbReference>
<comment type="caution">
    <text evidence="12">The sequence shown here is derived from an EMBL/GenBank/DDBJ whole genome shotgun (WGS) entry which is preliminary data.</text>
</comment>
<dbReference type="InterPro" id="IPR004853">
    <property type="entry name" value="Sugar_P_trans_dom"/>
</dbReference>
<reference evidence="12 13" key="1">
    <citation type="journal article" date="2018" name="Genome Biol. Evol.">
        <title>Multiple Roots of Fruiting Body Formation in Amoebozoa.</title>
        <authorList>
            <person name="Hillmann F."/>
            <person name="Forbes G."/>
            <person name="Novohradska S."/>
            <person name="Ferling I."/>
            <person name="Riege K."/>
            <person name="Groth M."/>
            <person name="Westermann M."/>
            <person name="Marz M."/>
            <person name="Spaller T."/>
            <person name="Winckler T."/>
            <person name="Schaap P."/>
            <person name="Glockner G."/>
        </authorList>
    </citation>
    <scope>NUCLEOTIDE SEQUENCE [LARGE SCALE GENOMIC DNA]</scope>
    <source>
        <strain evidence="12 13">Jena</strain>
    </source>
</reference>
<comment type="subcellular location">
    <subcellularLocation>
        <location evidence="2">Membrane</location>
        <topology evidence="2">Multi-pass membrane protein</topology>
    </subcellularLocation>
</comment>
<feature type="transmembrane region" description="Helical" evidence="10">
    <location>
        <begin position="39"/>
        <end position="64"/>
    </location>
</feature>
<dbReference type="InterPro" id="IPR044862">
    <property type="entry name" value="Pro_4_hyd_alph_FE2OG_OXY"/>
</dbReference>
<dbReference type="Pfam" id="PF03151">
    <property type="entry name" value="TPT"/>
    <property type="match status" value="1"/>
</dbReference>